<evidence type="ECO:0000313" key="3">
    <source>
        <dbReference type="Proteomes" id="UP000623842"/>
    </source>
</evidence>
<dbReference type="InterPro" id="IPR036282">
    <property type="entry name" value="Glutathione-S-Trfase_C_sf"/>
</dbReference>
<comment type="caution">
    <text evidence="2">The sequence shown here is derived from an EMBL/GenBank/DDBJ whole genome shotgun (WGS) entry which is preliminary data.</text>
</comment>
<dbReference type="Proteomes" id="UP000623842">
    <property type="component" value="Unassembled WGS sequence"/>
</dbReference>
<gene>
    <name evidence="2" type="primary">gst</name>
    <name evidence="2" type="ORF">GCM10017161_34880</name>
</gene>
<dbReference type="PROSITE" id="PS50405">
    <property type="entry name" value="GST_CTER"/>
    <property type="match status" value="1"/>
</dbReference>
<accession>A0A919BN98</accession>
<dbReference type="PANTHER" id="PTHR44051">
    <property type="entry name" value="GLUTATHIONE S-TRANSFERASE-RELATED"/>
    <property type="match status" value="1"/>
</dbReference>
<sequence>MYTLVSLPGTCSTGINILMKTLNIPAEVVHRDELPNYKTLVPTNNVPALINGEKVIYEGAAIVLHLLEQANVAHSEFGDPAEFKQWLMFNYATLHPAYSQLFTANRLMAEGEAKAEYMATLANQISSTWQIVEQRLEQRPYILGYKVSVIDYLLAIYVNWGNFFPDYPIKLGDNVKRLVNEVSKHDVFVEAFEQEGASHAIPQGA</sequence>
<keyword evidence="3" id="KW-1185">Reference proteome</keyword>
<dbReference type="EMBL" id="BNCK01000009">
    <property type="protein sequence ID" value="GHG02897.1"/>
    <property type="molecule type" value="Genomic_DNA"/>
</dbReference>
<evidence type="ECO:0000259" key="1">
    <source>
        <dbReference type="PROSITE" id="PS50405"/>
    </source>
</evidence>
<dbReference type="RefSeq" id="WP_189773327.1">
    <property type="nucleotide sequence ID" value="NZ_BNCK01000009.1"/>
</dbReference>
<protein>
    <submittedName>
        <fullName evidence="2">Glutathione S-transferase</fullName>
    </submittedName>
</protein>
<proteinExistence type="predicted"/>
<feature type="domain" description="GST C-terminal" evidence="1">
    <location>
        <begin position="76"/>
        <end position="205"/>
    </location>
</feature>
<dbReference type="Pfam" id="PF13417">
    <property type="entry name" value="GST_N_3"/>
    <property type="match status" value="1"/>
</dbReference>
<name>A0A919BN98_9GAMM</name>
<organism evidence="2 3">
    <name type="scientific">Thalassotalea marina</name>
    <dbReference type="NCBI Taxonomy" id="1673741"/>
    <lineage>
        <taxon>Bacteria</taxon>
        <taxon>Pseudomonadati</taxon>
        <taxon>Pseudomonadota</taxon>
        <taxon>Gammaproteobacteria</taxon>
        <taxon>Alteromonadales</taxon>
        <taxon>Colwelliaceae</taxon>
        <taxon>Thalassotalea</taxon>
    </lineage>
</organism>
<dbReference type="SUPFAM" id="SSF47616">
    <property type="entry name" value="GST C-terminal domain-like"/>
    <property type="match status" value="1"/>
</dbReference>
<dbReference type="Gene3D" id="3.40.30.10">
    <property type="entry name" value="Glutaredoxin"/>
    <property type="match status" value="1"/>
</dbReference>
<dbReference type="InterPro" id="IPR036249">
    <property type="entry name" value="Thioredoxin-like_sf"/>
</dbReference>
<reference evidence="2" key="1">
    <citation type="journal article" date="2014" name="Int. J. Syst. Evol. Microbiol.">
        <title>Complete genome sequence of Corynebacterium casei LMG S-19264T (=DSM 44701T), isolated from a smear-ripened cheese.</title>
        <authorList>
            <consortium name="US DOE Joint Genome Institute (JGI-PGF)"/>
            <person name="Walter F."/>
            <person name="Albersmeier A."/>
            <person name="Kalinowski J."/>
            <person name="Ruckert C."/>
        </authorList>
    </citation>
    <scope>NUCLEOTIDE SEQUENCE</scope>
    <source>
        <strain evidence="2">KCTC 42731</strain>
    </source>
</reference>
<dbReference type="PANTHER" id="PTHR44051:SF8">
    <property type="entry name" value="GLUTATHIONE S-TRANSFERASE GSTA"/>
    <property type="match status" value="1"/>
</dbReference>
<dbReference type="SUPFAM" id="SSF52833">
    <property type="entry name" value="Thioredoxin-like"/>
    <property type="match status" value="1"/>
</dbReference>
<dbReference type="AlphaFoldDB" id="A0A919BN98"/>
<dbReference type="InterPro" id="IPR004045">
    <property type="entry name" value="Glutathione_S-Trfase_N"/>
</dbReference>
<dbReference type="Gene3D" id="1.20.1050.10">
    <property type="match status" value="1"/>
</dbReference>
<reference evidence="2" key="2">
    <citation type="submission" date="2020-09" db="EMBL/GenBank/DDBJ databases">
        <authorList>
            <person name="Sun Q."/>
            <person name="Kim S."/>
        </authorList>
    </citation>
    <scope>NUCLEOTIDE SEQUENCE</scope>
    <source>
        <strain evidence="2">KCTC 42731</strain>
    </source>
</reference>
<dbReference type="InterPro" id="IPR010987">
    <property type="entry name" value="Glutathione-S-Trfase_C-like"/>
</dbReference>
<evidence type="ECO:0000313" key="2">
    <source>
        <dbReference type="EMBL" id="GHG02897.1"/>
    </source>
</evidence>